<feature type="region of interest" description="Fe-S binding site A" evidence="10">
    <location>
        <begin position="239"/>
        <end position="255"/>
    </location>
</feature>
<comment type="cofactor">
    <cofactor evidence="1 10">
        <name>[4Fe-4S] cluster</name>
        <dbReference type="ChEBI" id="CHEBI:49883"/>
    </cofactor>
</comment>
<dbReference type="InterPro" id="IPR007785">
    <property type="entry name" value="Anamorsin"/>
</dbReference>
<dbReference type="AlphaFoldDB" id="A0A9P4XU13"/>
<feature type="short sequence motif" description="Cx2C motif 1" evidence="10">
    <location>
        <begin position="300"/>
        <end position="303"/>
    </location>
</feature>
<keyword evidence="7 10" id="KW-0408">Iron</keyword>
<accession>A0A9P4XU13</accession>
<feature type="binding site" evidence="10">
    <location>
        <position position="239"/>
    </location>
    <ligand>
        <name>[2Fe-2S] cluster</name>
        <dbReference type="ChEBI" id="CHEBI:190135"/>
    </ligand>
</feature>
<dbReference type="EMBL" id="MU032352">
    <property type="protein sequence ID" value="KAF3760868.1"/>
    <property type="molecule type" value="Genomic_DNA"/>
</dbReference>
<comment type="domain">
    <text evidence="10">The C-terminal domain binds 2 Fe-S clusters but is otherwise mostly in an intrinsically disordered conformation.</text>
</comment>
<comment type="caution">
    <text evidence="13">The sequence shown here is derived from an EMBL/GenBank/DDBJ whole genome shotgun (WGS) entry which is preliminary data.</text>
</comment>
<evidence type="ECO:0000313" key="14">
    <source>
        <dbReference type="Proteomes" id="UP000803844"/>
    </source>
</evidence>
<proteinExistence type="inferred from homology"/>
<reference evidence="13" key="1">
    <citation type="journal article" date="2020" name="Phytopathology">
        <title>Genome sequence of the chestnut blight fungus Cryphonectria parasitica EP155: A fundamental resource for an archetypical invasive plant pathogen.</title>
        <authorList>
            <person name="Crouch J.A."/>
            <person name="Dawe A."/>
            <person name="Aerts A."/>
            <person name="Barry K."/>
            <person name="Churchill A.C.L."/>
            <person name="Grimwood J."/>
            <person name="Hillman B."/>
            <person name="Milgroom M.G."/>
            <person name="Pangilinan J."/>
            <person name="Smith M."/>
            <person name="Salamov A."/>
            <person name="Schmutz J."/>
            <person name="Yadav J."/>
            <person name="Grigoriev I.V."/>
            <person name="Nuss D."/>
        </authorList>
    </citation>
    <scope>NUCLEOTIDE SEQUENCE</scope>
    <source>
        <strain evidence="13">EP155</strain>
    </source>
</reference>
<evidence type="ECO:0000256" key="2">
    <source>
        <dbReference type="ARBA" id="ARBA00008169"/>
    </source>
</evidence>
<comment type="similarity">
    <text evidence="2 10">Belongs to the anamorsin family.</text>
</comment>
<feature type="domain" description="Fe-S cluster assembly protein Dre2 N-terminal" evidence="12">
    <location>
        <begin position="38"/>
        <end position="164"/>
    </location>
</feature>
<feature type="binding site" evidence="10">
    <location>
        <position position="255"/>
    </location>
    <ligand>
        <name>[2Fe-2S] cluster</name>
        <dbReference type="ChEBI" id="CHEBI:190135"/>
    </ligand>
</feature>
<dbReference type="GeneID" id="63835615"/>
<feature type="binding site" evidence="10">
    <location>
        <position position="303"/>
    </location>
    <ligand>
        <name>[4Fe-4S] cluster</name>
        <dbReference type="ChEBI" id="CHEBI:49883"/>
    </ligand>
</feature>
<dbReference type="GO" id="GO:0046872">
    <property type="term" value="F:metal ion binding"/>
    <property type="evidence" value="ECO:0007669"/>
    <property type="project" value="UniProtKB-KW"/>
</dbReference>
<dbReference type="Pfam" id="PF05093">
    <property type="entry name" value="CIAPIN1"/>
    <property type="match status" value="1"/>
</dbReference>
<feature type="binding site" evidence="10">
    <location>
        <position position="314"/>
    </location>
    <ligand>
        <name>[4Fe-4S] cluster</name>
        <dbReference type="ChEBI" id="CHEBI:49883"/>
    </ligand>
</feature>
<feature type="short sequence motif" description="Cx2C motif 2" evidence="10">
    <location>
        <begin position="311"/>
        <end position="314"/>
    </location>
</feature>
<comment type="domain">
    <text evidence="10">The N-terminal domain has structural similarity with S-adenosyl-L-methionine-dependent methyltransferases, but does not bind S-adenosyl-L-methionine. It is required for correct assembly of the 2 Fe-S clusters.</text>
</comment>
<evidence type="ECO:0000259" key="12">
    <source>
        <dbReference type="Pfam" id="PF16803"/>
    </source>
</evidence>
<keyword evidence="4 10" id="KW-0963">Cytoplasm</keyword>
<evidence type="ECO:0000256" key="3">
    <source>
        <dbReference type="ARBA" id="ARBA00022485"/>
    </source>
</evidence>
<dbReference type="InterPro" id="IPR046408">
    <property type="entry name" value="CIAPIN1"/>
</dbReference>
<evidence type="ECO:0000259" key="11">
    <source>
        <dbReference type="Pfam" id="PF05093"/>
    </source>
</evidence>
<dbReference type="GO" id="GO:0051539">
    <property type="term" value="F:4 iron, 4 sulfur cluster binding"/>
    <property type="evidence" value="ECO:0007669"/>
    <property type="project" value="UniProtKB-KW"/>
</dbReference>
<evidence type="ECO:0000256" key="1">
    <source>
        <dbReference type="ARBA" id="ARBA00001966"/>
    </source>
</evidence>
<dbReference type="RefSeq" id="XP_040771847.1">
    <property type="nucleotide sequence ID" value="XM_040918486.1"/>
</dbReference>
<organism evidence="13 14">
    <name type="scientific">Cryphonectria parasitica (strain ATCC 38755 / EP155)</name>
    <dbReference type="NCBI Taxonomy" id="660469"/>
    <lineage>
        <taxon>Eukaryota</taxon>
        <taxon>Fungi</taxon>
        <taxon>Dikarya</taxon>
        <taxon>Ascomycota</taxon>
        <taxon>Pezizomycotina</taxon>
        <taxon>Sordariomycetes</taxon>
        <taxon>Sordariomycetidae</taxon>
        <taxon>Diaporthales</taxon>
        <taxon>Cryphonectriaceae</taxon>
        <taxon>Cryphonectria-Endothia species complex</taxon>
        <taxon>Cryphonectria</taxon>
    </lineage>
</organism>
<feature type="binding site" evidence="10">
    <location>
        <position position="250"/>
    </location>
    <ligand>
        <name>[2Fe-2S] cluster</name>
        <dbReference type="ChEBI" id="CHEBI:190135"/>
    </ligand>
</feature>
<dbReference type="InterPro" id="IPR031838">
    <property type="entry name" value="Dre2_N"/>
</dbReference>
<evidence type="ECO:0000256" key="10">
    <source>
        <dbReference type="HAMAP-Rule" id="MF_03115"/>
    </source>
</evidence>
<sequence>MSPSLVTIDTSPDFNFGGNSKLVNGSSNTTTSSSSAGRTLLLAPPSVASQGDLTTVIPSYDRATTDLQMLDRLSAGLVTLPAETYDLVLLLTDADGARHAETVVLLSREVFNALVPAMRAGAKLRTQDGRFGEKELREAVLAGLVEKDGAFEKVEEEVVAIPLRFGKKKNIENGNGALHSSAGPAPTTLSMVPPAVKAMPAGVGFDFGDDLDDDDDLIDEDELMTEADLNRPIQIPPECAPQPGKKRRACKDCTCGLAERLEAEDKARRTQADKDLNTLKLKSEDLNELDFTVQGKTGSCGSCALGDAFRCADCPYIGLPPFKPGEEVKILNNVPQF</sequence>
<feature type="binding site" evidence="10">
    <location>
        <position position="253"/>
    </location>
    <ligand>
        <name>[2Fe-2S] cluster</name>
        <dbReference type="ChEBI" id="CHEBI:190135"/>
    </ligand>
</feature>
<feature type="region of interest" description="Fe-S binding site B" evidence="10">
    <location>
        <begin position="300"/>
        <end position="314"/>
    </location>
</feature>
<evidence type="ECO:0000256" key="4">
    <source>
        <dbReference type="ARBA" id="ARBA00022490"/>
    </source>
</evidence>
<dbReference type="GO" id="GO:0009055">
    <property type="term" value="F:electron transfer activity"/>
    <property type="evidence" value="ECO:0007669"/>
    <property type="project" value="UniProtKB-UniRule"/>
</dbReference>
<dbReference type="PANTHER" id="PTHR13273">
    <property type="entry name" value="ANAMORSIN"/>
    <property type="match status" value="1"/>
</dbReference>
<evidence type="ECO:0000256" key="8">
    <source>
        <dbReference type="ARBA" id="ARBA00023014"/>
    </source>
</evidence>
<keyword evidence="14" id="KW-1185">Reference proteome</keyword>
<dbReference type="GO" id="GO:0016226">
    <property type="term" value="P:iron-sulfur cluster assembly"/>
    <property type="evidence" value="ECO:0007669"/>
    <property type="project" value="UniProtKB-UniRule"/>
</dbReference>
<name>A0A9P4XU13_CRYP1</name>
<evidence type="ECO:0000256" key="5">
    <source>
        <dbReference type="ARBA" id="ARBA00022714"/>
    </source>
</evidence>
<dbReference type="HAMAP" id="MF_03115">
    <property type="entry name" value="Anamorsin"/>
    <property type="match status" value="1"/>
</dbReference>
<gene>
    <name evidence="13" type="ORF">M406DRAFT_282721</name>
</gene>
<evidence type="ECO:0000256" key="9">
    <source>
        <dbReference type="ARBA" id="ARBA00023128"/>
    </source>
</evidence>
<keyword evidence="6 10" id="KW-0479">Metal-binding</keyword>
<evidence type="ECO:0000313" key="13">
    <source>
        <dbReference type="EMBL" id="KAF3760868.1"/>
    </source>
</evidence>
<dbReference type="Proteomes" id="UP000803844">
    <property type="component" value="Unassembled WGS sequence"/>
</dbReference>
<keyword evidence="5 10" id="KW-0001">2Fe-2S</keyword>
<comment type="caution">
    <text evidence="10">Lacks conserved residue(s) required for the propagation of feature annotation.</text>
</comment>
<protein>
    <submittedName>
        <fullName evidence="13">Protein dre2</fullName>
    </submittedName>
</protein>
<dbReference type="GO" id="GO:0051537">
    <property type="term" value="F:2 iron, 2 sulfur cluster binding"/>
    <property type="evidence" value="ECO:0007669"/>
    <property type="project" value="UniProtKB-UniRule"/>
</dbReference>
<keyword evidence="3 10" id="KW-0004">4Fe-4S</keyword>
<comment type="subcellular location">
    <subcellularLocation>
        <location evidence="10">Cytoplasm</location>
    </subcellularLocation>
    <subcellularLocation>
        <location evidence="10">Mitochondrion intermembrane space</location>
    </subcellularLocation>
</comment>
<feature type="domain" description="Anamorsin C-terminal" evidence="11">
    <location>
        <begin position="234"/>
        <end position="330"/>
    </location>
</feature>
<dbReference type="PANTHER" id="PTHR13273:SF14">
    <property type="entry name" value="ANAMORSIN"/>
    <property type="match status" value="1"/>
</dbReference>
<dbReference type="GO" id="GO:0005758">
    <property type="term" value="C:mitochondrial intermembrane space"/>
    <property type="evidence" value="ECO:0007669"/>
    <property type="project" value="UniProtKB-SubCell"/>
</dbReference>
<keyword evidence="9 10" id="KW-0496">Mitochondrion</keyword>
<keyword evidence="8 10" id="KW-0411">Iron-sulfur</keyword>
<evidence type="ECO:0000256" key="6">
    <source>
        <dbReference type="ARBA" id="ARBA00022723"/>
    </source>
</evidence>
<feature type="binding site" evidence="10">
    <location>
        <position position="300"/>
    </location>
    <ligand>
        <name>[4Fe-4S] cluster</name>
        <dbReference type="ChEBI" id="CHEBI:49883"/>
    </ligand>
</feature>
<evidence type="ECO:0000256" key="7">
    <source>
        <dbReference type="ARBA" id="ARBA00023004"/>
    </source>
</evidence>
<dbReference type="Pfam" id="PF16803">
    <property type="entry name" value="DRE2_N"/>
    <property type="match status" value="1"/>
</dbReference>
<dbReference type="OrthoDB" id="311633at2759"/>
<comment type="cofactor">
    <cofactor evidence="10">
        <name>[2Fe-2S] cluster</name>
        <dbReference type="ChEBI" id="CHEBI:190135"/>
    </cofactor>
</comment>
<feature type="binding site" evidence="10">
    <location>
        <position position="311"/>
    </location>
    <ligand>
        <name>[4Fe-4S] cluster</name>
        <dbReference type="ChEBI" id="CHEBI:49883"/>
    </ligand>
</feature>
<comment type="domain">
    <text evidence="10">The twin Cx2C motifs are involved in the recognition by the mitochondrial MIA40-ERV1 disulfide relay system. The formation of 2 disulfide bonds in the Cx2C motifs through dithiol/disulfide exchange reactions effectively traps the protein in the mitochondrial intermembrane space.</text>
</comment>